<gene>
    <name evidence="2" type="ORF">RchiOBHm_Chr6g0295071</name>
</gene>
<organism evidence="2 3">
    <name type="scientific">Rosa chinensis</name>
    <name type="common">China rose</name>
    <dbReference type="NCBI Taxonomy" id="74649"/>
    <lineage>
        <taxon>Eukaryota</taxon>
        <taxon>Viridiplantae</taxon>
        <taxon>Streptophyta</taxon>
        <taxon>Embryophyta</taxon>
        <taxon>Tracheophyta</taxon>
        <taxon>Spermatophyta</taxon>
        <taxon>Magnoliopsida</taxon>
        <taxon>eudicotyledons</taxon>
        <taxon>Gunneridae</taxon>
        <taxon>Pentapetalae</taxon>
        <taxon>rosids</taxon>
        <taxon>fabids</taxon>
        <taxon>Rosales</taxon>
        <taxon>Rosaceae</taxon>
        <taxon>Rosoideae</taxon>
        <taxon>Rosoideae incertae sedis</taxon>
        <taxon>Rosa</taxon>
    </lineage>
</organism>
<keyword evidence="1" id="KW-1133">Transmembrane helix</keyword>
<name>A0A2P6PX22_ROSCH</name>
<proteinExistence type="predicted"/>
<dbReference type="AlphaFoldDB" id="A0A2P6PX22"/>
<evidence type="ECO:0000313" key="2">
    <source>
        <dbReference type="EMBL" id="PRQ26480.1"/>
    </source>
</evidence>
<comment type="caution">
    <text evidence="2">The sequence shown here is derived from an EMBL/GenBank/DDBJ whole genome shotgun (WGS) entry which is preliminary data.</text>
</comment>
<accession>A0A2P6PX22</accession>
<keyword evidence="3" id="KW-1185">Reference proteome</keyword>
<dbReference type="Gramene" id="PRQ26480">
    <property type="protein sequence ID" value="PRQ26480"/>
    <property type="gene ID" value="RchiOBHm_Chr6g0295071"/>
</dbReference>
<dbReference type="EMBL" id="PDCK01000044">
    <property type="protein sequence ID" value="PRQ26480.1"/>
    <property type="molecule type" value="Genomic_DNA"/>
</dbReference>
<reference evidence="2 3" key="1">
    <citation type="journal article" date="2018" name="Nat. Genet.">
        <title>The Rosa genome provides new insights in the design of modern roses.</title>
        <authorList>
            <person name="Bendahmane M."/>
        </authorList>
    </citation>
    <scope>NUCLEOTIDE SEQUENCE [LARGE SCALE GENOMIC DNA]</scope>
    <source>
        <strain evidence="3">cv. Old Blush</strain>
    </source>
</reference>
<keyword evidence="1" id="KW-0472">Membrane</keyword>
<dbReference type="Proteomes" id="UP000238479">
    <property type="component" value="Chromosome 6"/>
</dbReference>
<protein>
    <submittedName>
        <fullName evidence="2">Uncharacterized protein</fullName>
    </submittedName>
</protein>
<evidence type="ECO:0000313" key="3">
    <source>
        <dbReference type="Proteomes" id="UP000238479"/>
    </source>
</evidence>
<feature type="transmembrane region" description="Helical" evidence="1">
    <location>
        <begin position="26"/>
        <end position="48"/>
    </location>
</feature>
<evidence type="ECO:0000256" key="1">
    <source>
        <dbReference type="SAM" id="Phobius"/>
    </source>
</evidence>
<sequence length="49" mass="5890">MVDWYKFEKLLWPYNFSFFSLSFPRALSLSLLQLSLSLSLFCNSLFLYL</sequence>
<keyword evidence="1" id="KW-0812">Transmembrane</keyword>